<evidence type="ECO:0000313" key="3">
    <source>
        <dbReference type="EMBL" id="MDP9848751.1"/>
    </source>
</evidence>
<dbReference type="SUPFAM" id="SSF82317">
    <property type="entry name" value="Swiveling domain of dehydratase reactivase alpha subunit"/>
    <property type="match status" value="1"/>
</dbReference>
<organism evidence="3 4">
    <name type="scientific">Streptosporangium lutulentum</name>
    <dbReference type="NCBI Taxonomy" id="1461250"/>
    <lineage>
        <taxon>Bacteria</taxon>
        <taxon>Bacillati</taxon>
        <taxon>Actinomycetota</taxon>
        <taxon>Actinomycetes</taxon>
        <taxon>Streptosporangiales</taxon>
        <taxon>Streptosporangiaceae</taxon>
        <taxon>Streptosporangium</taxon>
    </lineage>
</organism>
<dbReference type="Pfam" id="PF18427">
    <property type="entry name" value="DDR_swiveling"/>
    <property type="match status" value="1"/>
</dbReference>
<feature type="domain" description="DD-reactivating factor swiveling" evidence="2">
    <location>
        <begin position="93"/>
        <end position="254"/>
    </location>
</feature>
<dbReference type="Gene3D" id="2.40.50.140">
    <property type="entry name" value="Nucleic acid-binding proteins"/>
    <property type="match status" value="1"/>
</dbReference>
<dbReference type="InterPro" id="IPR043129">
    <property type="entry name" value="ATPase_NBD"/>
</dbReference>
<proteinExistence type="predicted"/>
<evidence type="ECO:0000313" key="4">
    <source>
        <dbReference type="Proteomes" id="UP001225356"/>
    </source>
</evidence>
<evidence type="ECO:0000259" key="1">
    <source>
        <dbReference type="Pfam" id="PF08841"/>
    </source>
</evidence>
<dbReference type="InterPro" id="IPR040916">
    <property type="entry name" value="DDR_swiveling"/>
</dbReference>
<dbReference type="Gene3D" id="3.50.30.70">
    <property type="entry name" value="Swiveling domain of dehydratase reactivase alpha subunit"/>
    <property type="match status" value="1"/>
</dbReference>
<dbReference type="Proteomes" id="UP001225356">
    <property type="component" value="Unassembled WGS sequence"/>
</dbReference>
<dbReference type="InterPro" id="IPR012340">
    <property type="entry name" value="NA-bd_OB-fold"/>
</dbReference>
<protein>
    <submittedName>
        <fullName evidence="3">Diol dehydratase reactivase alpha subunit</fullName>
    </submittedName>
</protein>
<dbReference type="Gene3D" id="3.30.420.40">
    <property type="match status" value="2"/>
</dbReference>
<reference evidence="3 4" key="1">
    <citation type="submission" date="2023-07" db="EMBL/GenBank/DDBJ databases">
        <title>Sequencing the genomes of 1000 actinobacteria strains.</title>
        <authorList>
            <person name="Klenk H.-P."/>
        </authorList>
    </citation>
    <scope>NUCLEOTIDE SEQUENCE [LARGE SCALE GENOMIC DNA]</scope>
    <source>
        <strain evidence="3 4">DSM 46740</strain>
    </source>
</reference>
<accession>A0ABT9QQS4</accession>
<dbReference type="SUPFAM" id="SSF53067">
    <property type="entry name" value="Actin-like ATPase domain"/>
    <property type="match status" value="2"/>
</dbReference>
<dbReference type="Gene3D" id="3.90.470.30">
    <property type="match status" value="1"/>
</dbReference>
<dbReference type="NCBIfam" id="TIGR04491">
    <property type="entry name" value="reactive_PduG"/>
    <property type="match status" value="1"/>
</dbReference>
<dbReference type="Pfam" id="PF08841">
    <property type="entry name" value="DDR"/>
    <property type="match status" value="1"/>
</dbReference>
<evidence type="ECO:0000259" key="2">
    <source>
        <dbReference type="Pfam" id="PF18427"/>
    </source>
</evidence>
<sequence>MTLVAGVDIGNSTTEACVTDVGEDGKVTYLSGALGRTSGVKGTTENVSGVVEIVRLALARAGRDPAELQTVLVNEATPVISGLAMETITETIITESTMIGHNPDTPGGVGLGVGTTVAFPELPGCAAGSAVICVVGPGVDFEDAAAGINGATARGVRVAGVVVHADDATLIANRLGEPVPVVDEVTLVDRVPLGMQAAVEVAEQGRTIRTLSNPYGIATVFELDPEQTRMIAPVARALVGNRSAVVVRTPAGDITDRRIPAGTLTLIGEKSKRSVEMDAGAEEIMETLQRVRPLADATGEPGTHVGGMLARVRDTMSELTAMPVDTVRIQDVLAVDTFVPQRITGGLAGEFALENAVALAAMVRTSRGPMELLAARLRTALDAEVLIGGVEADMALLGALTTPGTDRPVTILDLGGGSTDAAVSTEGAEVHSVHLAGAGDLVTNLIDSELGLKNLELAEEIKRFPLAKAESFFHVRMEDGTVRFFDRPLPADAFARVVVLTDAGMHPIPTRHGVERIREVRRSAKRRVFVVNALRALEQVVPGGNIRRTGFVVVLGGSALDFEIPDMIAEAVAEFGIVSGTGNVRGSEGPRNAVATGLVVNYASARAAGAATGG</sequence>
<dbReference type="RefSeq" id="WP_307566244.1">
    <property type="nucleotide sequence ID" value="NZ_JAUSQU010000001.1"/>
</dbReference>
<comment type="caution">
    <text evidence="3">The sequence shown here is derived from an EMBL/GenBank/DDBJ whole genome shotgun (WGS) entry which is preliminary data.</text>
</comment>
<name>A0ABT9QQS4_9ACTN</name>
<gene>
    <name evidence="3" type="ORF">J2853_007962</name>
</gene>
<dbReference type="InterPro" id="IPR009191">
    <property type="entry name" value="DDRA"/>
</dbReference>
<dbReference type="EMBL" id="JAUSQU010000001">
    <property type="protein sequence ID" value="MDP9848751.1"/>
    <property type="molecule type" value="Genomic_DNA"/>
</dbReference>
<dbReference type="InterPro" id="IPR028975">
    <property type="entry name" value="DDRA_swiveling_dom_sf"/>
</dbReference>
<dbReference type="InterPro" id="IPR030994">
    <property type="entry name" value="DDR_dom"/>
</dbReference>
<feature type="domain" description="Diol dehydratase reactivase ATPase-like" evidence="1">
    <location>
        <begin position="275"/>
        <end position="602"/>
    </location>
</feature>
<keyword evidence="4" id="KW-1185">Reference proteome</keyword>